<reference evidence="3 4" key="1">
    <citation type="submission" date="2016-07" db="EMBL/GenBank/DDBJ databases">
        <title>Pervasive Adenine N6-methylation of Active Genes in Fungi.</title>
        <authorList>
            <consortium name="DOE Joint Genome Institute"/>
            <person name="Mondo S.J."/>
            <person name="Dannebaum R.O."/>
            <person name="Kuo R.C."/>
            <person name="Labutti K."/>
            <person name="Haridas S."/>
            <person name="Kuo A."/>
            <person name="Salamov A."/>
            <person name="Ahrendt S.R."/>
            <person name="Lipzen A."/>
            <person name="Sullivan W."/>
            <person name="Andreopoulos W.B."/>
            <person name="Clum A."/>
            <person name="Lindquist E."/>
            <person name="Daum C."/>
            <person name="Ramamoorthy G.K."/>
            <person name="Gryganskyi A."/>
            <person name="Culley D."/>
            <person name="Magnuson J.K."/>
            <person name="James T.Y."/>
            <person name="O'Malley M.A."/>
            <person name="Stajich J.E."/>
            <person name="Spatafora J.W."/>
            <person name="Visel A."/>
            <person name="Grigoriev I.V."/>
        </authorList>
    </citation>
    <scope>NUCLEOTIDE SEQUENCE [LARGE SCALE GENOMIC DNA]</scope>
    <source>
        <strain evidence="3 4">NRRL 2496</strain>
    </source>
</reference>
<dbReference type="PANTHER" id="PTHR31811">
    <property type="entry name" value="TRNA A64-2'-O-RIBOSYLPHOSPHATE TRANSFERASE"/>
    <property type="match status" value="1"/>
</dbReference>
<evidence type="ECO:0000313" key="4">
    <source>
        <dbReference type="Proteomes" id="UP000242180"/>
    </source>
</evidence>
<dbReference type="Gene3D" id="3.90.190.10">
    <property type="entry name" value="Protein tyrosine phosphatase superfamily"/>
    <property type="match status" value="1"/>
</dbReference>
<dbReference type="AlphaFoldDB" id="A0A1X2HGJ3"/>
<gene>
    <name evidence="3" type="ORF">BCR43DRAFT_473488</name>
</gene>
<dbReference type="PANTHER" id="PTHR31811:SF0">
    <property type="entry name" value="TRNA A64-2'-O-RIBOSYLPHOSPHATE TRANSFERASE"/>
    <property type="match status" value="1"/>
</dbReference>
<dbReference type="FunCoup" id="A0A1X2HGJ3">
    <property type="interactions" value="25"/>
</dbReference>
<dbReference type="InterPro" id="IPR033421">
    <property type="entry name" value="Rit1_DUSP-like"/>
</dbReference>
<dbReference type="SUPFAM" id="SSF52799">
    <property type="entry name" value="(Phosphotyrosine protein) phosphatases II"/>
    <property type="match status" value="1"/>
</dbReference>
<dbReference type="InterPro" id="IPR007306">
    <property type="entry name" value="Rit1"/>
</dbReference>
<organism evidence="3 4">
    <name type="scientific">Syncephalastrum racemosum</name>
    <name type="common">Filamentous fungus</name>
    <dbReference type="NCBI Taxonomy" id="13706"/>
    <lineage>
        <taxon>Eukaryota</taxon>
        <taxon>Fungi</taxon>
        <taxon>Fungi incertae sedis</taxon>
        <taxon>Mucoromycota</taxon>
        <taxon>Mucoromycotina</taxon>
        <taxon>Mucoromycetes</taxon>
        <taxon>Mucorales</taxon>
        <taxon>Syncephalastraceae</taxon>
        <taxon>Syncephalastrum</taxon>
    </lineage>
</organism>
<dbReference type="Pfam" id="PF04179">
    <property type="entry name" value="Init_tRNA_PT"/>
    <property type="match status" value="1"/>
</dbReference>
<dbReference type="PIRSF" id="PIRSF007747">
    <property type="entry name" value="Ribosyl_Ptfrase"/>
    <property type="match status" value="1"/>
</dbReference>
<evidence type="ECO:0000259" key="1">
    <source>
        <dbReference type="Pfam" id="PF04179"/>
    </source>
</evidence>
<dbReference type="InterPro" id="IPR033449">
    <property type="entry name" value="Rit1_N"/>
</dbReference>
<evidence type="ECO:0000313" key="3">
    <source>
        <dbReference type="EMBL" id="ORY98085.1"/>
    </source>
</evidence>
<dbReference type="OMA" id="SHIEGWI"/>
<dbReference type="EMBL" id="MCGN01000004">
    <property type="protein sequence ID" value="ORY98085.1"/>
    <property type="molecule type" value="Genomic_DNA"/>
</dbReference>
<keyword evidence="4" id="KW-1185">Reference proteome</keyword>
<feature type="domain" description="Rit1 DUSP-like" evidence="1">
    <location>
        <begin position="336"/>
        <end position="446"/>
    </location>
</feature>
<accession>A0A1X2HGJ3</accession>
<comment type="caution">
    <text evidence="3">The sequence shown here is derived from an EMBL/GenBank/DDBJ whole genome shotgun (WGS) entry which is preliminary data.</text>
</comment>
<dbReference type="GO" id="GO:0005737">
    <property type="term" value="C:cytoplasm"/>
    <property type="evidence" value="ECO:0007669"/>
    <property type="project" value="TreeGrafter"/>
</dbReference>
<evidence type="ECO:0000259" key="2">
    <source>
        <dbReference type="Pfam" id="PF17184"/>
    </source>
</evidence>
<name>A0A1X2HGJ3_SYNRA</name>
<dbReference type="GO" id="GO:0043399">
    <property type="term" value="F:tRNA adenosine(64)-2'-O-ribosylphosphate transferase activity"/>
    <property type="evidence" value="ECO:0007669"/>
    <property type="project" value="InterPro"/>
</dbReference>
<dbReference type="STRING" id="13706.A0A1X2HGJ3"/>
<dbReference type="OrthoDB" id="45256at2759"/>
<dbReference type="Pfam" id="PF17184">
    <property type="entry name" value="Rit1_C"/>
    <property type="match status" value="1"/>
</dbReference>
<feature type="domain" description="Rit1 N-terminal" evidence="2">
    <location>
        <begin position="13"/>
        <end position="277"/>
    </location>
</feature>
<dbReference type="InParanoid" id="A0A1X2HGJ3"/>
<dbReference type="GO" id="GO:0019988">
    <property type="term" value="P:charged-tRNA amino acid modification"/>
    <property type="evidence" value="ECO:0007669"/>
    <property type="project" value="EnsemblFungi"/>
</dbReference>
<protein>
    <submittedName>
        <fullName evidence="3">tRNA A64-2'-O-ribosylphosphate transferase</fullName>
    </submittedName>
</protein>
<keyword evidence="3" id="KW-0808">Transferase</keyword>
<dbReference type="InterPro" id="IPR029021">
    <property type="entry name" value="Prot-tyrosine_phosphatase-like"/>
</dbReference>
<sequence length="449" mass="50964">MFGNDYHNDTKQIRKDHKNIVNRLKSIQEDAAFVEEVSEVISRLPLVANERCGSWYIDHSRHKVHSAYFKSTDGHMNEWDFNMRRNNLHLIEPIAQHGGCILVDSTRKGKRIPDALSKTVPIWCSVINRAIQKHTPRDCWDFDLHTLPSVVSRSEHTQIEARLDMFADRLLKVPALIERLVEQVKKPLRPLWLTPQSSLYPLDPDTDFWPVVCVSASQAVETGCQARPGGYLYVQGSGDDEEAWSLGLTPRLFWKNQKEILNVSSSTECELKVCQLVAQNNQMEDSDDTPYNYVENTTLAIGSRRAGRPPQCWDNFDVIVNCTLDEYEDNKGHNGYLQLKIAEGKKGQNALFDCIPTALEFVKQPLSQGKRVLIHCAKGQDRSVGIALATLAAFYDPQDGRWLGDRVPATRLGLGKNQIQQHLVRIISSRPKASPSRVTLKKINTYFMS</sequence>
<proteinExistence type="predicted"/>
<dbReference type="Proteomes" id="UP000242180">
    <property type="component" value="Unassembled WGS sequence"/>
</dbReference>